<name>A0AAE0AQN4_9ROSI</name>
<dbReference type="EMBL" id="JANJYJ010000003">
    <property type="protein sequence ID" value="KAK3222243.1"/>
    <property type="molecule type" value="Genomic_DNA"/>
</dbReference>
<proteinExistence type="predicted"/>
<dbReference type="AlphaFoldDB" id="A0AAE0AQN4"/>
<gene>
    <name evidence="1" type="ORF">Dsin_009268</name>
</gene>
<accession>A0AAE0AQN4</accession>
<evidence type="ECO:0000313" key="1">
    <source>
        <dbReference type="EMBL" id="KAK3222243.1"/>
    </source>
</evidence>
<reference evidence="1" key="1">
    <citation type="journal article" date="2023" name="Plant J.">
        <title>Genome sequences and population genomics provide insights into the demographic history, inbreeding, and mutation load of two 'living fossil' tree species of Dipteronia.</title>
        <authorList>
            <person name="Feng Y."/>
            <person name="Comes H.P."/>
            <person name="Chen J."/>
            <person name="Zhu S."/>
            <person name="Lu R."/>
            <person name="Zhang X."/>
            <person name="Li P."/>
            <person name="Qiu J."/>
            <person name="Olsen K.M."/>
            <person name="Qiu Y."/>
        </authorList>
    </citation>
    <scope>NUCLEOTIDE SEQUENCE</scope>
    <source>
        <strain evidence="1">NBL</strain>
    </source>
</reference>
<dbReference type="Proteomes" id="UP001281410">
    <property type="component" value="Unassembled WGS sequence"/>
</dbReference>
<sequence>MEPLSDTLRVFKDKWIPKPSTFKVVYPLKLCPNMKDNQFLTPFGGWDIKVIERNFCDDDMKAILSIPASARPSRDCLLWHYDDNGSFNVKSG</sequence>
<organism evidence="1 2">
    <name type="scientific">Dipteronia sinensis</name>
    <dbReference type="NCBI Taxonomy" id="43782"/>
    <lineage>
        <taxon>Eukaryota</taxon>
        <taxon>Viridiplantae</taxon>
        <taxon>Streptophyta</taxon>
        <taxon>Embryophyta</taxon>
        <taxon>Tracheophyta</taxon>
        <taxon>Spermatophyta</taxon>
        <taxon>Magnoliopsida</taxon>
        <taxon>eudicotyledons</taxon>
        <taxon>Gunneridae</taxon>
        <taxon>Pentapetalae</taxon>
        <taxon>rosids</taxon>
        <taxon>malvids</taxon>
        <taxon>Sapindales</taxon>
        <taxon>Sapindaceae</taxon>
        <taxon>Hippocastanoideae</taxon>
        <taxon>Acereae</taxon>
        <taxon>Dipteronia</taxon>
    </lineage>
</organism>
<comment type="caution">
    <text evidence="1">The sequence shown here is derived from an EMBL/GenBank/DDBJ whole genome shotgun (WGS) entry which is preliminary data.</text>
</comment>
<protein>
    <submittedName>
        <fullName evidence="1">Uncharacterized protein</fullName>
    </submittedName>
</protein>
<evidence type="ECO:0000313" key="2">
    <source>
        <dbReference type="Proteomes" id="UP001281410"/>
    </source>
</evidence>
<keyword evidence="2" id="KW-1185">Reference proteome</keyword>